<keyword evidence="9" id="KW-0413">Isomerase</keyword>
<name>A0A9W4UMZ0_9PLEO</name>
<evidence type="ECO:0000256" key="12">
    <source>
        <dbReference type="SAM" id="MobiDB-lite"/>
    </source>
</evidence>
<evidence type="ECO:0000256" key="8">
    <source>
        <dbReference type="ARBA" id="ARBA00022786"/>
    </source>
</evidence>
<dbReference type="GO" id="GO:0005634">
    <property type="term" value="C:nucleus"/>
    <property type="evidence" value="ECO:0007669"/>
    <property type="project" value="UniProtKB-SubCell"/>
</dbReference>
<dbReference type="GO" id="GO:0034450">
    <property type="term" value="F:ubiquitin-ubiquitin ligase activity"/>
    <property type="evidence" value="ECO:0007669"/>
    <property type="project" value="InterPro"/>
</dbReference>
<dbReference type="GO" id="GO:0036503">
    <property type="term" value="P:ERAD pathway"/>
    <property type="evidence" value="ECO:0007669"/>
    <property type="project" value="InterPro"/>
</dbReference>
<dbReference type="InterPro" id="IPR019474">
    <property type="entry name" value="Ub_conjug_fac_E4_core"/>
</dbReference>
<dbReference type="InterPro" id="IPR013083">
    <property type="entry name" value="Znf_RING/FYVE/PHD"/>
</dbReference>
<dbReference type="GO" id="GO:0000209">
    <property type="term" value="P:protein polyubiquitination"/>
    <property type="evidence" value="ECO:0007669"/>
    <property type="project" value="TreeGrafter"/>
</dbReference>
<feature type="domain" description="U-box" evidence="13">
    <location>
        <begin position="978"/>
        <end position="1052"/>
    </location>
</feature>
<dbReference type="AlphaFoldDB" id="A0A9W4UMZ0"/>
<dbReference type="Gene3D" id="3.30.40.10">
    <property type="entry name" value="Zinc/RING finger domain, C3HC4 (zinc finger)"/>
    <property type="match status" value="1"/>
</dbReference>
<evidence type="ECO:0000313" key="14">
    <source>
        <dbReference type="EMBL" id="CAI6338649.1"/>
    </source>
</evidence>
<feature type="coiled-coil region" evidence="11">
    <location>
        <begin position="520"/>
        <end position="554"/>
    </location>
</feature>
<evidence type="ECO:0000256" key="6">
    <source>
        <dbReference type="ARBA" id="ARBA00022490"/>
    </source>
</evidence>
<accession>A0A9W4UMZ0</accession>
<comment type="subcellular location">
    <subcellularLocation>
        <location evidence="3">Cytoplasm</location>
    </subcellularLocation>
    <subcellularLocation>
        <location evidence="2">Nucleus</location>
    </subcellularLocation>
</comment>
<keyword evidence="8" id="KW-0833">Ubl conjugation pathway</keyword>
<evidence type="ECO:0000259" key="13">
    <source>
        <dbReference type="PROSITE" id="PS51698"/>
    </source>
</evidence>
<evidence type="ECO:0000256" key="9">
    <source>
        <dbReference type="ARBA" id="ARBA00023110"/>
    </source>
</evidence>
<comment type="catalytic activity">
    <reaction evidence="1">
        <text>S-ubiquitinyl-[E2 ubiquitin-conjugating enzyme]-L-cysteine + [acceptor protein]-L-lysine = [E2 ubiquitin-conjugating enzyme]-L-cysteine + N(6)-ubiquitinyl-[acceptor protein]-L-lysine.</text>
        <dbReference type="EC" id="2.3.2.27"/>
    </reaction>
</comment>
<keyword evidence="7" id="KW-0808">Transferase</keyword>
<dbReference type="GO" id="GO:0006511">
    <property type="term" value="P:ubiquitin-dependent protein catabolic process"/>
    <property type="evidence" value="ECO:0007669"/>
    <property type="project" value="InterPro"/>
</dbReference>
<feature type="compositionally biased region" description="Low complexity" evidence="12">
    <location>
        <begin position="36"/>
        <end position="57"/>
    </location>
</feature>
<evidence type="ECO:0000256" key="1">
    <source>
        <dbReference type="ARBA" id="ARBA00000900"/>
    </source>
</evidence>
<evidence type="ECO:0000256" key="4">
    <source>
        <dbReference type="ARBA" id="ARBA00004906"/>
    </source>
</evidence>
<dbReference type="PROSITE" id="PS51698">
    <property type="entry name" value="U_BOX"/>
    <property type="match status" value="1"/>
</dbReference>
<evidence type="ECO:0000256" key="5">
    <source>
        <dbReference type="ARBA" id="ARBA00007434"/>
    </source>
</evidence>
<keyword evidence="6" id="KW-0963">Cytoplasm</keyword>
<reference evidence="14" key="1">
    <citation type="submission" date="2023-01" db="EMBL/GenBank/DDBJ databases">
        <authorList>
            <person name="Van Ghelder C."/>
            <person name="Rancurel C."/>
        </authorList>
    </citation>
    <scope>NUCLEOTIDE SEQUENCE</scope>
    <source>
        <strain evidence="14">CNCM I-4278</strain>
    </source>
</reference>
<dbReference type="Pfam" id="PF04564">
    <property type="entry name" value="U-box"/>
    <property type="match status" value="1"/>
</dbReference>
<dbReference type="Proteomes" id="UP001152607">
    <property type="component" value="Unassembled WGS sequence"/>
</dbReference>
<dbReference type="FunFam" id="3.30.40.10:FF:000055">
    <property type="entry name" value="Ubiquitin conjugation factor e4 a"/>
    <property type="match status" value="1"/>
</dbReference>
<dbReference type="PANTHER" id="PTHR13931:SF2">
    <property type="entry name" value="UBIQUITIN CONJUGATION FACTOR E4 B"/>
    <property type="match status" value="1"/>
</dbReference>
<evidence type="ECO:0000256" key="11">
    <source>
        <dbReference type="SAM" id="Coils"/>
    </source>
</evidence>
<proteinExistence type="inferred from homology"/>
<dbReference type="Pfam" id="PF10408">
    <property type="entry name" value="Ufd2P_core"/>
    <property type="match status" value="1"/>
</dbReference>
<feature type="region of interest" description="Disordered" evidence="12">
    <location>
        <begin position="1"/>
        <end position="80"/>
    </location>
</feature>
<dbReference type="GO" id="GO:0005737">
    <property type="term" value="C:cytoplasm"/>
    <property type="evidence" value="ECO:0007669"/>
    <property type="project" value="UniProtKB-SubCell"/>
</dbReference>
<protein>
    <recommendedName>
        <fullName evidence="13">U-box domain-containing protein</fullName>
    </recommendedName>
</protein>
<evidence type="ECO:0000256" key="7">
    <source>
        <dbReference type="ARBA" id="ARBA00022679"/>
    </source>
</evidence>
<organism evidence="14 15">
    <name type="scientific">Periconia digitata</name>
    <dbReference type="NCBI Taxonomy" id="1303443"/>
    <lineage>
        <taxon>Eukaryota</taxon>
        <taxon>Fungi</taxon>
        <taxon>Dikarya</taxon>
        <taxon>Ascomycota</taxon>
        <taxon>Pezizomycotina</taxon>
        <taxon>Dothideomycetes</taxon>
        <taxon>Pleosporomycetidae</taxon>
        <taxon>Pleosporales</taxon>
        <taxon>Massarineae</taxon>
        <taxon>Periconiaceae</taxon>
        <taxon>Periconia</taxon>
    </lineage>
</organism>
<dbReference type="CDD" id="cd16657">
    <property type="entry name" value="RING-Ubox_UBE4A"/>
    <property type="match status" value="1"/>
</dbReference>
<comment type="pathway">
    <text evidence="4">Protein modification; protein ubiquitination.</text>
</comment>
<dbReference type="OrthoDB" id="20295at2759"/>
<evidence type="ECO:0000313" key="15">
    <source>
        <dbReference type="Proteomes" id="UP001152607"/>
    </source>
</evidence>
<evidence type="ECO:0000256" key="2">
    <source>
        <dbReference type="ARBA" id="ARBA00004123"/>
    </source>
</evidence>
<gene>
    <name evidence="14" type="ORF">PDIGIT_LOCUS11780</name>
</gene>
<evidence type="ECO:0000256" key="3">
    <source>
        <dbReference type="ARBA" id="ARBA00004496"/>
    </source>
</evidence>
<dbReference type="GO" id="GO:0003755">
    <property type="term" value="F:peptidyl-prolyl cis-trans isomerase activity"/>
    <property type="evidence" value="ECO:0007669"/>
    <property type="project" value="UniProtKB-KW"/>
</dbReference>
<keyword evidence="9" id="KW-0697">Rotamase</keyword>
<evidence type="ECO:0000256" key="10">
    <source>
        <dbReference type="ARBA" id="ARBA00023242"/>
    </source>
</evidence>
<sequence length="1066" mass="120775">MADQQPENDKQPDALSDADKIRAKRLAKLGGPSPSPASTSQLTSPPSTTPSSSTPRPAQNPEAAPPQHPASSQNPFSQLGIKPENRAAPAINITPKPTAKSNGGISNQGASKALDTSLEAWINKTIGAIFRITLDTSSTRDTHGHRLFFVAGVRRDLEEAGSPIQLTIDVLDSAIVESAQSRSEGKALDYLLGCWKRVSKLFRSLQNKNDPKFEVAKEARRVCFSYSVFAATIPDMFGEDESPVNPLADHLLVDPENDQGICHDFITEAVTRFEEDESVKELLVGAIEELSRRLSRMNMNDDYRPYMLAMRNFVRYRPLLEAMAQSPTFLPANIEASSIESMTLLGPFFTISPLQGQVALNYFSSPTTRDKSYISNSQNALRLALQAHQDELFDIANCFIKVKDAREQILNWFALTVNANHKRRAMRVDPKTVSSDAFMVNVTVILDRLCEPFMDATFTKVDRIDIDYLRRSPRVSIKDETKINADQQVSDEYYSDPLGGTDNFITEIFFLTVAAHHYGIEAANTKLSSLEKDMKHLEKELAKIELERHKYASNPAQLNIFDRHVQKMKDQLEKGQCTALATKGVLLDQTIQTRSMQFMRYVIVWILRLVSPGSTFPKSAIQLPLPKEQPKAFQCLPEYFLEDICDNFKFITQYMPHVITSTQCEELMVVCITFLRSSEYIKNPHLKAHLVQILFNGIWPFPGKAKGVLGDVLFAHNFATKYLLHALMKFYIECERLHDKYNIRYEIFQVIKCIWPNIIYRENLEAEAQTNLDFFVQYVNLLLNDVTFVLDESFTAFTQIHDLSKSLRAPDAGLDANARQEQEEKLATAQDKAKNYMALTNETVGMLKLFTETLGDSFTKKEVVVRLAHMLDYNLEALVGPKKANLKVENPQDYNWNPRQLLSEIVDVYLNLKEKHSFLEAVATDDRSYRSSYFTEAAKILQRLALKAPEQLQEWDQLAERIRAVKEEHDMEDADLGDIPDEYLDPLLATLMEDPVILPVSRQTLDRSTVRSHLLSDPHDPFNRAPLTIDEVIPNDSLRAEIQQWKATRLAEKREERSSGEAMDTS</sequence>
<dbReference type="InterPro" id="IPR003613">
    <property type="entry name" value="Ubox_domain"/>
</dbReference>
<keyword evidence="10" id="KW-0539">Nucleus</keyword>
<dbReference type="PANTHER" id="PTHR13931">
    <property type="entry name" value="UBIQUITINATION FACTOR E4"/>
    <property type="match status" value="1"/>
</dbReference>
<dbReference type="GO" id="GO:0000151">
    <property type="term" value="C:ubiquitin ligase complex"/>
    <property type="evidence" value="ECO:0007669"/>
    <property type="project" value="InterPro"/>
</dbReference>
<dbReference type="EMBL" id="CAOQHR010000008">
    <property type="protein sequence ID" value="CAI6338649.1"/>
    <property type="molecule type" value="Genomic_DNA"/>
</dbReference>
<dbReference type="SUPFAM" id="SSF57850">
    <property type="entry name" value="RING/U-box"/>
    <property type="match status" value="1"/>
</dbReference>
<keyword evidence="15" id="KW-1185">Reference proteome</keyword>
<comment type="similarity">
    <text evidence="5">Belongs to the ubiquitin conjugation factor E4 family.</text>
</comment>
<dbReference type="InterPro" id="IPR045132">
    <property type="entry name" value="UBE4"/>
</dbReference>
<keyword evidence="11" id="KW-0175">Coiled coil</keyword>
<feature type="compositionally biased region" description="Basic and acidic residues" evidence="12">
    <location>
        <begin position="7"/>
        <end position="21"/>
    </location>
</feature>
<comment type="caution">
    <text evidence="14">The sequence shown here is derived from an EMBL/GenBank/DDBJ whole genome shotgun (WGS) entry which is preliminary data.</text>
</comment>
<dbReference type="SMART" id="SM00504">
    <property type="entry name" value="Ubox"/>
    <property type="match status" value="1"/>
</dbReference>